<dbReference type="AlphaFoldDB" id="X0TCZ2"/>
<dbReference type="InterPro" id="IPR003374">
    <property type="entry name" value="ApbE-like_sf"/>
</dbReference>
<evidence type="ECO:0000313" key="1">
    <source>
        <dbReference type="EMBL" id="GAF73925.1"/>
    </source>
</evidence>
<feature type="non-terminal residue" evidence="1">
    <location>
        <position position="1"/>
    </location>
</feature>
<dbReference type="Gene3D" id="3.10.520.10">
    <property type="entry name" value="ApbE-like domains"/>
    <property type="match status" value="1"/>
</dbReference>
<dbReference type="SUPFAM" id="SSF143631">
    <property type="entry name" value="ApbE-like"/>
    <property type="match status" value="1"/>
</dbReference>
<proteinExistence type="predicted"/>
<protein>
    <submittedName>
        <fullName evidence="1">Uncharacterized protein</fullName>
    </submittedName>
</protein>
<reference evidence="1" key="1">
    <citation type="journal article" date="2014" name="Front. Microbiol.">
        <title>High frequency of phylogenetically diverse reductive dehalogenase-homologous genes in deep subseafloor sedimentary metagenomes.</title>
        <authorList>
            <person name="Kawai M."/>
            <person name="Futagami T."/>
            <person name="Toyoda A."/>
            <person name="Takaki Y."/>
            <person name="Nishi S."/>
            <person name="Hori S."/>
            <person name="Arai W."/>
            <person name="Tsubouchi T."/>
            <person name="Morono Y."/>
            <person name="Uchiyama I."/>
            <person name="Ito T."/>
            <person name="Fujiyama A."/>
            <person name="Inagaki F."/>
            <person name="Takami H."/>
        </authorList>
    </citation>
    <scope>NUCLEOTIDE SEQUENCE</scope>
    <source>
        <strain evidence="1">Expedition CK06-06</strain>
    </source>
</reference>
<sequence length="132" mass="14131">NYSSEVIIENGGDIFIKSNKVRKVSIFAGRSPFNQRIILKIEAKENYIGVCTSSGTVGPSLSFGQADAVTVISDSVLLADAAATAVGNIIKTRKVIEQGLIYAQKIKGVKGVVIIKDDKMGLWGDINFTVVK</sequence>
<organism evidence="1">
    <name type="scientific">marine sediment metagenome</name>
    <dbReference type="NCBI Taxonomy" id="412755"/>
    <lineage>
        <taxon>unclassified sequences</taxon>
        <taxon>metagenomes</taxon>
        <taxon>ecological metagenomes</taxon>
    </lineage>
</organism>
<comment type="caution">
    <text evidence="1">The sequence shown here is derived from an EMBL/GenBank/DDBJ whole genome shotgun (WGS) entry which is preliminary data.</text>
</comment>
<name>X0TCZ2_9ZZZZ</name>
<dbReference type="EMBL" id="BARS01005469">
    <property type="protein sequence ID" value="GAF73925.1"/>
    <property type="molecule type" value="Genomic_DNA"/>
</dbReference>
<accession>X0TCZ2</accession>
<gene>
    <name evidence="1" type="ORF">S01H1_10734</name>
</gene>